<protein>
    <submittedName>
        <fullName evidence="1">Uncharacterized protein</fullName>
    </submittedName>
</protein>
<proteinExistence type="predicted"/>
<dbReference type="EMBL" id="MGJL01000033">
    <property type="protein sequence ID" value="OGN06886.1"/>
    <property type="molecule type" value="Genomic_DNA"/>
</dbReference>
<dbReference type="AlphaFoldDB" id="A0A1F8F3R5"/>
<gene>
    <name evidence="1" type="ORF">A2750_02960</name>
</gene>
<evidence type="ECO:0000313" key="2">
    <source>
        <dbReference type="Proteomes" id="UP000178023"/>
    </source>
</evidence>
<sequence length="71" mass="8321">MQSDNFGLFYGIYESGGEFEPIIAFLLKSVQFVFQNLFLIDELVFRLLVFSDIQDTFKIGGHQLFQLFIKF</sequence>
<dbReference type="Proteomes" id="UP000178023">
    <property type="component" value="Unassembled WGS sequence"/>
</dbReference>
<reference evidence="1 2" key="1">
    <citation type="journal article" date="2016" name="Nat. Commun.">
        <title>Thousands of microbial genomes shed light on interconnected biogeochemical processes in an aquifer system.</title>
        <authorList>
            <person name="Anantharaman K."/>
            <person name="Brown C.T."/>
            <person name="Hug L.A."/>
            <person name="Sharon I."/>
            <person name="Castelle C.J."/>
            <person name="Probst A.J."/>
            <person name="Thomas B.C."/>
            <person name="Singh A."/>
            <person name="Wilkins M.J."/>
            <person name="Karaoz U."/>
            <person name="Brodie E.L."/>
            <person name="Williams K.H."/>
            <person name="Hubbard S.S."/>
            <person name="Banfield J.F."/>
        </authorList>
    </citation>
    <scope>NUCLEOTIDE SEQUENCE [LARGE SCALE GENOMIC DNA]</scope>
</reference>
<name>A0A1F8F3R5_9BACT</name>
<organism evidence="1 2">
    <name type="scientific">Candidatus Yanofskybacteria bacterium RIFCSPHIGHO2_01_FULL_45_42</name>
    <dbReference type="NCBI Taxonomy" id="1802671"/>
    <lineage>
        <taxon>Bacteria</taxon>
        <taxon>Candidatus Yanofskyibacteriota</taxon>
    </lineage>
</organism>
<evidence type="ECO:0000313" key="1">
    <source>
        <dbReference type="EMBL" id="OGN06886.1"/>
    </source>
</evidence>
<comment type="caution">
    <text evidence="1">The sequence shown here is derived from an EMBL/GenBank/DDBJ whole genome shotgun (WGS) entry which is preliminary data.</text>
</comment>
<accession>A0A1F8F3R5</accession>